<organism evidence="1">
    <name type="scientific">Siphoviridae sp. ctg0K17</name>
    <dbReference type="NCBI Taxonomy" id="2825600"/>
    <lineage>
        <taxon>Viruses</taxon>
        <taxon>Duplodnaviria</taxon>
        <taxon>Heunggongvirae</taxon>
        <taxon>Uroviricota</taxon>
        <taxon>Caudoviricetes</taxon>
    </lineage>
</organism>
<dbReference type="EMBL" id="BK015522">
    <property type="protein sequence ID" value="DAE10907.1"/>
    <property type="molecule type" value="Genomic_DNA"/>
</dbReference>
<name>A0A8S5PWL3_9CAUD</name>
<sequence length="73" mass="8620">MSPVTKEITTMLDMLPESEQELAYEFIKRLVLAWDSDFTKVTETEREQIKHAEESGFVSDEDIDWDNLQKYDC</sequence>
<proteinExistence type="predicted"/>
<evidence type="ECO:0000313" key="1">
    <source>
        <dbReference type="EMBL" id="DAE10907.1"/>
    </source>
</evidence>
<accession>A0A8S5PWL3</accession>
<protein>
    <submittedName>
        <fullName evidence="1">Uncharacterized protein</fullName>
    </submittedName>
</protein>
<reference evidence="1" key="1">
    <citation type="journal article" date="2021" name="Proc. Natl. Acad. Sci. U.S.A.">
        <title>A Catalog of Tens of Thousands of Viruses from Human Metagenomes Reveals Hidden Associations with Chronic Diseases.</title>
        <authorList>
            <person name="Tisza M.J."/>
            <person name="Buck C.B."/>
        </authorList>
    </citation>
    <scope>NUCLEOTIDE SEQUENCE</scope>
    <source>
        <strain evidence="1">Ctg0K17</strain>
    </source>
</reference>